<dbReference type="InterPro" id="IPR018673">
    <property type="entry name" value="DUF2141"/>
</dbReference>
<evidence type="ECO:0000313" key="1">
    <source>
        <dbReference type="EMBL" id="NYF90420.1"/>
    </source>
</evidence>
<reference evidence="1 2" key="1">
    <citation type="submission" date="2020-07" db="EMBL/GenBank/DDBJ databases">
        <title>Genomic Encyclopedia of Type Strains, Phase IV (KMG-V): Genome sequencing to study the core and pangenomes of soil and plant-associated prokaryotes.</title>
        <authorList>
            <person name="Whitman W."/>
        </authorList>
    </citation>
    <scope>NUCLEOTIDE SEQUENCE [LARGE SCALE GENOMIC DNA]</scope>
    <source>
        <strain evidence="1 2">M8UP22</strain>
    </source>
</reference>
<protein>
    <submittedName>
        <fullName evidence="1">Uncharacterized protein (DUF2141 family)</fullName>
    </submittedName>
</protein>
<accession>A0A852VFK0</accession>
<dbReference type="Proteomes" id="UP000564385">
    <property type="component" value="Unassembled WGS sequence"/>
</dbReference>
<dbReference type="Pfam" id="PF09912">
    <property type="entry name" value="DUF2141"/>
    <property type="match status" value="1"/>
</dbReference>
<comment type="caution">
    <text evidence="1">The sequence shown here is derived from an EMBL/GenBank/DDBJ whole genome shotgun (WGS) entry which is preliminary data.</text>
</comment>
<organism evidence="1 2">
    <name type="scientific">Tunturiibacter lichenicola</name>
    <dbReference type="NCBI Taxonomy" id="2051959"/>
    <lineage>
        <taxon>Bacteria</taxon>
        <taxon>Pseudomonadati</taxon>
        <taxon>Acidobacteriota</taxon>
        <taxon>Terriglobia</taxon>
        <taxon>Terriglobales</taxon>
        <taxon>Acidobacteriaceae</taxon>
        <taxon>Tunturiibacter</taxon>
    </lineage>
</organism>
<dbReference type="EMBL" id="JACCCU010000002">
    <property type="protein sequence ID" value="NYF90420.1"/>
    <property type="molecule type" value="Genomic_DNA"/>
</dbReference>
<proteinExistence type="predicted"/>
<gene>
    <name evidence="1" type="ORF">HDF08_002522</name>
</gene>
<name>A0A852VFK0_9BACT</name>
<sequence>MRINRIHIISTLLLAMFVFAGLTPQRLYAQQTSTLTFQVTGLKNDNGQVCIRLWNKKDGFPTDDRKALRTAEVPIVNGTASVVFTGIPFGKYAVSTWHDENKNGKFDTRFPGIPLEGYGISNGTRGKLGPPPFDPSVFPVDNLTTTVPIAIRY</sequence>
<evidence type="ECO:0000313" key="2">
    <source>
        <dbReference type="Proteomes" id="UP000564385"/>
    </source>
</evidence>
<dbReference type="AlphaFoldDB" id="A0A852VFK0"/>